<keyword evidence="2" id="KW-0326">Glycosidase</keyword>
<dbReference type="Gene3D" id="3.90.245.10">
    <property type="entry name" value="Ribonucleoside hydrolase-like"/>
    <property type="match status" value="1"/>
</dbReference>
<dbReference type="GO" id="GO:0005829">
    <property type="term" value="C:cytosol"/>
    <property type="evidence" value="ECO:0007669"/>
    <property type="project" value="TreeGrafter"/>
</dbReference>
<dbReference type="GO" id="GO:0006152">
    <property type="term" value="P:purine nucleoside catabolic process"/>
    <property type="evidence" value="ECO:0007669"/>
    <property type="project" value="TreeGrafter"/>
</dbReference>
<sequence length="326" mass="34027">MSHEPDRLFVDVDTGIDDAYALLYACAEAGPRLVGVSTVVGNVSLAAATRNTRAVLALAGRGDVTVAPGAAVPLAPEAVDARAVHGDTGLGHASLPEPQEPASTVHAVDAIVAAARAEPGRLALVATGPLTNIALAVMRDPDLPRHVKRFVIMGGAYAAHGNVTPSAEFNIWHDPEAARIVFRAFGGPGAAPVVAIGLDVTRKVTIDGADLAALAARCGGGPRAPALLRFLEDSARHYFERMERQSGRRFLVMHDPLAVAVALDPGLVETRRAAVDVETAGRLTTGATVVDWDGRWGRLANTEVAVAVDAERVRAKFFAAMERLAG</sequence>
<comment type="caution">
    <text evidence="4">The sequence shown here is derived from an EMBL/GenBank/DDBJ whole genome shotgun (WGS) entry which is preliminary data.</text>
</comment>
<dbReference type="OrthoDB" id="9797882at2"/>
<name>A0A366EP37_9HYPH</name>
<dbReference type="InterPro" id="IPR036452">
    <property type="entry name" value="Ribo_hydro-like"/>
</dbReference>
<dbReference type="EMBL" id="QNRK01000040">
    <property type="protein sequence ID" value="RBP04173.1"/>
    <property type="molecule type" value="Genomic_DNA"/>
</dbReference>
<dbReference type="GO" id="GO:0008477">
    <property type="term" value="F:purine nucleosidase activity"/>
    <property type="evidence" value="ECO:0007669"/>
    <property type="project" value="TreeGrafter"/>
</dbReference>
<dbReference type="Proteomes" id="UP000253529">
    <property type="component" value="Unassembled WGS sequence"/>
</dbReference>
<evidence type="ECO:0000313" key="5">
    <source>
        <dbReference type="Proteomes" id="UP000253529"/>
    </source>
</evidence>
<dbReference type="InterPro" id="IPR023186">
    <property type="entry name" value="IUNH"/>
</dbReference>
<evidence type="ECO:0000256" key="1">
    <source>
        <dbReference type="ARBA" id="ARBA00022801"/>
    </source>
</evidence>
<accession>A0A366EP37</accession>
<protein>
    <submittedName>
        <fullName evidence="4">Inosine-uridine nucleoside N-ribohydrolase</fullName>
    </submittedName>
</protein>
<feature type="domain" description="Inosine/uridine-preferring nucleoside hydrolase" evidence="3">
    <location>
        <begin position="9"/>
        <end position="314"/>
    </location>
</feature>
<dbReference type="PANTHER" id="PTHR12304">
    <property type="entry name" value="INOSINE-URIDINE PREFERRING NUCLEOSIDE HYDROLASE"/>
    <property type="match status" value="1"/>
</dbReference>
<proteinExistence type="predicted"/>
<reference evidence="4 5" key="1">
    <citation type="submission" date="2018-06" db="EMBL/GenBank/DDBJ databases">
        <title>Genomic Encyclopedia of Type Strains, Phase IV (KMG-IV): sequencing the most valuable type-strain genomes for metagenomic binning, comparative biology and taxonomic classification.</title>
        <authorList>
            <person name="Goeker M."/>
        </authorList>
    </citation>
    <scope>NUCLEOTIDE SEQUENCE [LARGE SCALE GENOMIC DNA]</scope>
    <source>
        <strain evidence="4 5">DSM 24875</strain>
    </source>
</reference>
<dbReference type="InterPro" id="IPR001910">
    <property type="entry name" value="Inosine/uridine_hydrolase_dom"/>
</dbReference>
<keyword evidence="1 4" id="KW-0378">Hydrolase</keyword>
<evidence type="ECO:0000259" key="3">
    <source>
        <dbReference type="Pfam" id="PF01156"/>
    </source>
</evidence>
<dbReference type="Pfam" id="PF01156">
    <property type="entry name" value="IU_nuc_hydro"/>
    <property type="match status" value="1"/>
</dbReference>
<keyword evidence="5" id="KW-1185">Reference proteome</keyword>
<dbReference type="PANTHER" id="PTHR12304:SF4">
    <property type="entry name" value="URIDINE NUCLEOSIDASE"/>
    <property type="match status" value="1"/>
</dbReference>
<evidence type="ECO:0000256" key="2">
    <source>
        <dbReference type="ARBA" id="ARBA00023295"/>
    </source>
</evidence>
<evidence type="ECO:0000313" key="4">
    <source>
        <dbReference type="EMBL" id="RBP04173.1"/>
    </source>
</evidence>
<organism evidence="4 5">
    <name type="scientific">Roseiarcus fermentans</name>
    <dbReference type="NCBI Taxonomy" id="1473586"/>
    <lineage>
        <taxon>Bacteria</taxon>
        <taxon>Pseudomonadati</taxon>
        <taxon>Pseudomonadota</taxon>
        <taxon>Alphaproteobacteria</taxon>
        <taxon>Hyphomicrobiales</taxon>
        <taxon>Roseiarcaceae</taxon>
        <taxon>Roseiarcus</taxon>
    </lineage>
</organism>
<dbReference type="AlphaFoldDB" id="A0A366EP37"/>
<gene>
    <name evidence="4" type="ORF">DFR50_14046</name>
</gene>
<dbReference type="SUPFAM" id="SSF53590">
    <property type="entry name" value="Nucleoside hydrolase"/>
    <property type="match status" value="1"/>
</dbReference>
<dbReference type="RefSeq" id="WP_113892252.1">
    <property type="nucleotide sequence ID" value="NZ_QNRK01000040.1"/>
</dbReference>